<protein>
    <submittedName>
        <fullName evidence="1">Uncharacterized protein</fullName>
    </submittedName>
</protein>
<reference evidence="1" key="1">
    <citation type="submission" date="2020-03" db="EMBL/GenBank/DDBJ databases">
        <title>The deep terrestrial virosphere.</title>
        <authorList>
            <person name="Holmfeldt K."/>
            <person name="Nilsson E."/>
            <person name="Simone D."/>
            <person name="Lopez-Fernandez M."/>
            <person name="Wu X."/>
            <person name="de Brujin I."/>
            <person name="Lundin D."/>
            <person name="Andersson A."/>
            <person name="Bertilsson S."/>
            <person name="Dopson M."/>
        </authorList>
    </citation>
    <scope>NUCLEOTIDE SEQUENCE</scope>
    <source>
        <strain evidence="1">MM415B03162</strain>
    </source>
</reference>
<gene>
    <name evidence="1" type="ORF">MM415B03162_0002</name>
</gene>
<organism evidence="1">
    <name type="scientific">viral metagenome</name>
    <dbReference type="NCBI Taxonomy" id="1070528"/>
    <lineage>
        <taxon>unclassified sequences</taxon>
        <taxon>metagenomes</taxon>
        <taxon>organismal metagenomes</taxon>
    </lineage>
</organism>
<evidence type="ECO:0000313" key="1">
    <source>
        <dbReference type="EMBL" id="QJA86573.1"/>
    </source>
</evidence>
<accession>A0A6M3KWM9</accession>
<sequence length="101" mass="11476">MELSIRERIMLLGILPQEGKVITLKIVKQLRDDLGFSEDEIKDNEMVEADGSVKWLENGYLKEVPVGEKATDVIADAFKKLDGDGKMQIQFLDVYDKFVKS</sequence>
<name>A0A6M3KWM9_9ZZZZ</name>
<proteinExistence type="predicted"/>
<dbReference type="EMBL" id="MT142644">
    <property type="protein sequence ID" value="QJA86573.1"/>
    <property type="molecule type" value="Genomic_DNA"/>
</dbReference>
<dbReference type="AlphaFoldDB" id="A0A6M3KWM9"/>